<accession>A0AAP0L1F3</accession>
<dbReference type="GO" id="GO:0005634">
    <property type="term" value="C:nucleus"/>
    <property type="evidence" value="ECO:0007669"/>
    <property type="project" value="TreeGrafter"/>
</dbReference>
<dbReference type="EMBL" id="JBBNAF010000002">
    <property type="protein sequence ID" value="KAK9162606.1"/>
    <property type="molecule type" value="Genomic_DNA"/>
</dbReference>
<dbReference type="GO" id="GO:0004725">
    <property type="term" value="F:protein tyrosine phosphatase activity"/>
    <property type="evidence" value="ECO:0007669"/>
    <property type="project" value="TreeGrafter"/>
</dbReference>
<dbReference type="PANTHER" id="PTHR10828">
    <property type="entry name" value="M-PHASE INDUCER PHOSPHATASE DUAL SPECIFICITY PHOSPHATASE CDC25"/>
    <property type="match status" value="1"/>
</dbReference>
<protein>
    <recommendedName>
        <fullName evidence="1">Rhodanese domain-containing protein</fullName>
    </recommendedName>
</protein>
<organism evidence="2 3">
    <name type="scientific">Stephania yunnanensis</name>
    <dbReference type="NCBI Taxonomy" id="152371"/>
    <lineage>
        <taxon>Eukaryota</taxon>
        <taxon>Viridiplantae</taxon>
        <taxon>Streptophyta</taxon>
        <taxon>Embryophyta</taxon>
        <taxon>Tracheophyta</taxon>
        <taxon>Spermatophyta</taxon>
        <taxon>Magnoliopsida</taxon>
        <taxon>Ranunculales</taxon>
        <taxon>Menispermaceae</taxon>
        <taxon>Menispermoideae</taxon>
        <taxon>Cissampelideae</taxon>
        <taxon>Stephania</taxon>
    </lineage>
</organism>
<evidence type="ECO:0000313" key="3">
    <source>
        <dbReference type="Proteomes" id="UP001420932"/>
    </source>
</evidence>
<dbReference type="InterPro" id="IPR036873">
    <property type="entry name" value="Rhodanese-like_dom_sf"/>
</dbReference>
<evidence type="ECO:0000313" key="2">
    <source>
        <dbReference type="EMBL" id="KAK9162606.1"/>
    </source>
</evidence>
<comment type="caution">
    <text evidence="2">The sequence shown here is derived from an EMBL/GenBank/DDBJ whole genome shotgun (WGS) entry which is preliminary data.</text>
</comment>
<dbReference type="AlphaFoldDB" id="A0AAP0L1F3"/>
<name>A0AAP0L1F3_9MAGN</name>
<dbReference type="InterPro" id="IPR001763">
    <property type="entry name" value="Rhodanese-like_dom"/>
</dbReference>
<dbReference type="Pfam" id="PF00581">
    <property type="entry name" value="Rhodanese"/>
    <property type="match status" value="1"/>
</dbReference>
<dbReference type="PROSITE" id="PS50206">
    <property type="entry name" value="RHODANESE_3"/>
    <property type="match status" value="1"/>
</dbReference>
<dbReference type="Gene3D" id="3.40.250.10">
    <property type="entry name" value="Rhodanese-like domain"/>
    <property type="match status" value="1"/>
</dbReference>
<dbReference type="PANTHER" id="PTHR10828:SF38">
    <property type="entry name" value="ARSENICAL-RESISTANCE PROTEIN 2-RELATED"/>
    <property type="match status" value="1"/>
</dbReference>
<keyword evidence="3" id="KW-1185">Reference proteome</keyword>
<sequence length="117" mass="12957">MARSVSYITGSKLLSVKHRPNIAIMDVRNYDAHIAGSLHYVSGTFLEKIPNIIQEVNGKDTLVFYCALSQDLESASSRALNRAEWKSTPTNSGFIIVSPLGNPMKKYGGEKRREKNG</sequence>
<dbReference type="Proteomes" id="UP001420932">
    <property type="component" value="Unassembled WGS sequence"/>
</dbReference>
<proteinExistence type="predicted"/>
<reference evidence="2 3" key="1">
    <citation type="submission" date="2024-01" db="EMBL/GenBank/DDBJ databases">
        <title>Genome assemblies of Stephania.</title>
        <authorList>
            <person name="Yang L."/>
        </authorList>
    </citation>
    <scope>NUCLEOTIDE SEQUENCE [LARGE SCALE GENOMIC DNA]</scope>
    <source>
        <strain evidence="2">YNDBR</strain>
        <tissue evidence="2">Leaf</tissue>
    </source>
</reference>
<dbReference type="GO" id="GO:0005737">
    <property type="term" value="C:cytoplasm"/>
    <property type="evidence" value="ECO:0007669"/>
    <property type="project" value="TreeGrafter"/>
</dbReference>
<evidence type="ECO:0000259" key="1">
    <source>
        <dbReference type="PROSITE" id="PS50206"/>
    </source>
</evidence>
<gene>
    <name evidence="2" type="ORF">Syun_003508</name>
</gene>
<dbReference type="SUPFAM" id="SSF52821">
    <property type="entry name" value="Rhodanese/Cell cycle control phosphatase"/>
    <property type="match status" value="1"/>
</dbReference>
<feature type="domain" description="Rhodanese" evidence="1">
    <location>
        <begin position="18"/>
        <end position="67"/>
    </location>
</feature>